<keyword evidence="4" id="KW-1185">Reference proteome</keyword>
<evidence type="ECO:0000313" key="3">
    <source>
        <dbReference type="EMBL" id="ALW84646.1"/>
    </source>
</evidence>
<sequence length="539" mass="54955">MPPRPMLWDQIDNSLLIRQNETYRRRLAATRWVAAASLLLATLAGTGWWAHRASDMAGTEVATATRATGASATSNANAPKGKGGVTEFGAVAITDALATNNAAATSANGSANGSLNNGGSTGSVTYVAGKYSVAANSASRATGFGSASVRNELENGPVASSNAEQSTGANATRNTTASSTAERAAASSTAAITARTTPATSGQTPSLNGNFSRVAAVTGATAASVAATAATTTAGSALAGAATASPALAALTQASSVAIPEQVGLLALSPASLAMPTAAMLPNGLTLLPAAEPLPTVDVQKWHYGASYTAGVFNPNINFSRAGIAPEYGYNPALGADSPALTEFAAAQYRENLRPGLSQRLALLATRHLGGHWSLSTGTEFGQATAKSASSAAFVGEQILDLGQISTGRLRTTNFRYRTAGIPVEVRYTNPVKRGWSLYGRLGGAVTALLGVRSEVEDNPEATRTYSLTSAGTPYRRVLANVRGGVGAQFRPVAGKWALTVGPTAEVGLLSLNAHPAHSFMHESRPYGFGIDVAVEFGK</sequence>
<dbReference type="Proteomes" id="UP000059542">
    <property type="component" value="Chromosome"/>
</dbReference>
<name>A0A0U3SES1_9BACT</name>
<keyword evidence="2" id="KW-1133">Transmembrane helix</keyword>
<feature type="region of interest" description="Disordered" evidence="1">
    <location>
        <begin position="156"/>
        <end position="208"/>
    </location>
</feature>
<feature type="compositionally biased region" description="Low complexity" evidence="1">
    <location>
        <begin position="166"/>
        <end position="201"/>
    </location>
</feature>
<feature type="transmembrane region" description="Helical" evidence="2">
    <location>
        <begin position="32"/>
        <end position="50"/>
    </location>
</feature>
<proteinExistence type="predicted"/>
<dbReference type="EMBL" id="CP013909">
    <property type="protein sequence ID" value="ALW84646.1"/>
    <property type="molecule type" value="Genomic_DNA"/>
</dbReference>
<protein>
    <recommendedName>
        <fullName evidence="5">Outer membrane protein beta-barrel domain-containing protein</fullName>
    </recommendedName>
</protein>
<evidence type="ECO:0008006" key="5">
    <source>
        <dbReference type="Google" id="ProtNLM"/>
    </source>
</evidence>
<accession>A0A0U3SES1</accession>
<gene>
    <name evidence="3" type="ORF">AUC43_05850</name>
</gene>
<keyword evidence="2" id="KW-0812">Transmembrane</keyword>
<dbReference type="AlphaFoldDB" id="A0A0U3SES1"/>
<organism evidence="3 4">
    <name type="scientific">Hymenobacter sedentarius</name>
    <dbReference type="NCBI Taxonomy" id="1411621"/>
    <lineage>
        <taxon>Bacteria</taxon>
        <taxon>Pseudomonadati</taxon>
        <taxon>Bacteroidota</taxon>
        <taxon>Cytophagia</taxon>
        <taxon>Cytophagales</taxon>
        <taxon>Hymenobacteraceae</taxon>
        <taxon>Hymenobacter</taxon>
    </lineage>
</organism>
<keyword evidence="2" id="KW-0472">Membrane</keyword>
<dbReference type="STRING" id="1411621.AUC43_05850"/>
<dbReference type="KEGG" id="hyg:AUC43_05850"/>
<evidence type="ECO:0000256" key="2">
    <source>
        <dbReference type="SAM" id="Phobius"/>
    </source>
</evidence>
<reference evidence="3 4" key="1">
    <citation type="submission" date="2015-12" db="EMBL/GenBank/DDBJ databases">
        <authorList>
            <person name="Shamseldin A."/>
            <person name="Moawad H."/>
            <person name="Abd El-Rahim W.M."/>
            <person name="Sadowsky M.J."/>
        </authorList>
    </citation>
    <scope>NUCLEOTIDE SEQUENCE [LARGE SCALE GENOMIC DNA]</scope>
    <source>
        <strain evidence="3 4">DG5B</strain>
    </source>
</reference>
<evidence type="ECO:0000256" key="1">
    <source>
        <dbReference type="SAM" id="MobiDB-lite"/>
    </source>
</evidence>
<evidence type="ECO:0000313" key="4">
    <source>
        <dbReference type="Proteomes" id="UP000059542"/>
    </source>
</evidence>